<keyword evidence="11 17" id="KW-0472">Membrane</keyword>
<evidence type="ECO:0000256" key="10">
    <source>
        <dbReference type="ARBA" id="ARBA00022989"/>
    </source>
</evidence>
<feature type="binding site" evidence="16">
    <location>
        <position position="407"/>
    </location>
    <ligand>
        <name>ATP</name>
        <dbReference type="ChEBI" id="CHEBI:30616"/>
    </ligand>
</feature>
<evidence type="ECO:0000256" key="2">
    <source>
        <dbReference type="ARBA" id="ARBA00012513"/>
    </source>
</evidence>
<dbReference type="Gene3D" id="1.10.510.10">
    <property type="entry name" value="Transferase(Phosphotransferase) domain 1"/>
    <property type="match status" value="1"/>
</dbReference>
<keyword evidence="8" id="KW-0418">Kinase</keyword>
<evidence type="ECO:0000256" key="6">
    <source>
        <dbReference type="ARBA" id="ARBA00022729"/>
    </source>
</evidence>
<evidence type="ECO:0000256" key="5">
    <source>
        <dbReference type="ARBA" id="ARBA00022692"/>
    </source>
</evidence>
<gene>
    <name evidence="20" type="primary">LOC111295349</name>
</gene>
<organism evidence="19 20">
    <name type="scientific">Durio zibethinus</name>
    <name type="common">Durian</name>
    <dbReference type="NCBI Taxonomy" id="66656"/>
    <lineage>
        <taxon>Eukaryota</taxon>
        <taxon>Viridiplantae</taxon>
        <taxon>Streptophyta</taxon>
        <taxon>Embryophyta</taxon>
        <taxon>Tracheophyta</taxon>
        <taxon>Spermatophyta</taxon>
        <taxon>Magnoliopsida</taxon>
        <taxon>eudicotyledons</taxon>
        <taxon>Gunneridae</taxon>
        <taxon>Pentapetalae</taxon>
        <taxon>rosids</taxon>
        <taxon>malvids</taxon>
        <taxon>Malvales</taxon>
        <taxon>Malvaceae</taxon>
        <taxon>Helicteroideae</taxon>
        <taxon>Durio</taxon>
    </lineage>
</organism>
<evidence type="ECO:0000256" key="13">
    <source>
        <dbReference type="ARBA" id="ARBA00023180"/>
    </source>
</evidence>
<dbReference type="CDD" id="cd14066">
    <property type="entry name" value="STKc_IRAK"/>
    <property type="match status" value="1"/>
</dbReference>
<keyword evidence="9 16" id="KW-0067">ATP-binding</keyword>
<comment type="subcellular location">
    <subcellularLocation>
        <location evidence="1">Membrane</location>
        <topology evidence="1">Single-pass type I membrane protein</topology>
    </subcellularLocation>
</comment>
<keyword evidence="4" id="KW-0808">Transferase</keyword>
<dbReference type="KEGG" id="dzi:111295349"/>
<keyword evidence="13" id="KW-0325">Glycoprotein</keyword>
<evidence type="ECO:0000259" key="18">
    <source>
        <dbReference type="PROSITE" id="PS50011"/>
    </source>
</evidence>
<dbReference type="RefSeq" id="XP_022744543.1">
    <property type="nucleotide sequence ID" value="XM_022888808.1"/>
</dbReference>
<proteinExistence type="predicted"/>
<sequence>MIRILCHLKYPVETDSSSQLPPVTTCQNRPLKVEAEVIILINFIKKLRLKLFCIAVQCLQLVRFAMSLSLFTFFALVTITFFEISVSSTYCQKISNETLVNGSCPLNFDILRKLFNVPARPAFSGITAQCQNILEGIHLVQSEYLQMTEYFVPPPTTSEACWESYQQLIGEFLNDFDIQTYCGYHAEWISKTCLNITSIAQFESLIPNTKLKILRYYCTQSLDNSFVCGMCTSKLLRLRKIYLDDIDDTAGNVSACSWYPSMYTAAFVNQFGPTDRATAKCLFSLELEPEKPSSKRHRSIIAAVTVGSVVGLLGAFSAILFLLMRRHKKNKKEKSRPVMEKNESVKDETSLVFGFGLYSRSTGLIKFKIKEIKNATMNFSRNNIIGMGGYGNVYKGLLPDGSEVAIKRFKNCSVAGEENFLHEVEVIASVKHVNLVALRGFCTAIGPSEGHQRIIVCDLMHNGSLYDHLFGLGKKKLSWPIRQKIALGTARGLAYLHHGLHPAIIHRDIKASNILLDESFEPKVADFGLAKIKSEGMTHLSTRVAGTLGYIAPEYALYGKLTEKSDVYSFGVLLLELLSGKTAHASNEEKIIRLADWVWELVEQGRALDVIEQGMPEIGLPQVMEQYVLIAVLCCHPILHVRPTMDQIVKILETGFSAPTVPGPRLVPCNIEVITV</sequence>
<dbReference type="Gene3D" id="3.30.200.20">
    <property type="entry name" value="Phosphorylase Kinase, domain 1"/>
    <property type="match status" value="1"/>
</dbReference>
<keyword evidence="12" id="KW-0675">Receptor</keyword>
<dbReference type="GeneID" id="111295349"/>
<dbReference type="GO" id="GO:0005524">
    <property type="term" value="F:ATP binding"/>
    <property type="evidence" value="ECO:0007669"/>
    <property type="project" value="UniProtKB-UniRule"/>
</dbReference>
<dbReference type="InterPro" id="IPR017441">
    <property type="entry name" value="Protein_kinase_ATP_BS"/>
</dbReference>
<evidence type="ECO:0000256" key="16">
    <source>
        <dbReference type="PROSITE-ProRule" id="PRU10141"/>
    </source>
</evidence>
<dbReference type="OrthoDB" id="780646at2759"/>
<dbReference type="InterPro" id="IPR011009">
    <property type="entry name" value="Kinase-like_dom_sf"/>
</dbReference>
<feature type="domain" description="Protein kinase" evidence="18">
    <location>
        <begin position="379"/>
        <end position="656"/>
    </location>
</feature>
<keyword evidence="7 16" id="KW-0547">Nucleotide-binding</keyword>
<evidence type="ECO:0000256" key="9">
    <source>
        <dbReference type="ARBA" id="ARBA00022840"/>
    </source>
</evidence>
<dbReference type="EC" id="2.7.11.1" evidence="2"/>
<dbReference type="AlphaFoldDB" id="A0A6P5YVF2"/>
<dbReference type="PROSITE" id="PS00108">
    <property type="entry name" value="PROTEIN_KINASE_ST"/>
    <property type="match status" value="1"/>
</dbReference>
<comment type="catalytic activity">
    <reaction evidence="14">
        <text>L-threonyl-[protein] + ATP = O-phospho-L-threonyl-[protein] + ADP + H(+)</text>
        <dbReference type="Rhea" id="RHEA:46608"/>
        <dbReference type="Rhea" id="RHEA-COMP:11060"/>
        <dbReference type="Rhea" id="RHEA-COMP:11605"/>
        <dbReference type="ChEBI" id="CHEBI:15378"/>
        <dbReference type="ChEBI" id="CHEBI:30013"/>
        <dbReference type="ChEBI" id="CHEBI:30616"/>
        <dbReference type="ChEBI" id="CHEBI:61977"/>
        <dbReference type="ChEBI" id="CHEBI:456216"/>
        <dbReference type="EC" id="2.7.11.1"/>
    </reaction>
</comment>
<evidence type="ECO:0000256" key="11">
    <source>
        <dbReference type="ARBA" id="ARBA00023136"/>
    </source>
</evidence>
<evidence type="ECO:0000256" key="3">
    <source>
        <dbReference type="ARBA" id="ARBA00022527"/>
    </source>
</evidence>
<evidence type="ECO:0000256" key="8">
    <source>
        <dbReference type="ARBA" id="ARBA00022777"/>
    </source>
</evidence>
<dbReference type="InterPro" id="IPR000719">
    <property type="entry name" value="Prot_kinase_dom"/>
</dbReference>
<evidence type="ECO:0000256" key="12">
    <source>
        <dbReference type="ARBA" id="ARBA00023170"/>
    </source>
</evidence>
<dbReference type="SMART" id="SM00220">
    <property type="entry name" value="S_TKc"/>
    <property type="match status" value="1"/>
</dbReference>
<keyword evidence="19" id="KW-1185">Reference proteome</keyword>
<evidence type="ECO:0000256" key="1">
    <source>
        <dbReference type="ARBA" id="ARBA00004479"/>
    </source>
</evidence>
<dbReference type="InterPro" id="IPR043891">
    <property type="entry name" value="SPARK"/>
</dbReference>
<dbReference type="PROSITE" id="PS00107">
    <property type="entry name" value="PROTEIN_KINASE_ATP"/>
    <property type="match status" value="1"/>
</dbReference>
<dbReference type="Pfam" id="PF00069">
    <property type="entry name" value="Pkinase"/>
    <property type="match status" value="1"/>
</dbReference>
<dbReference type="Proteomes" id="UP000515121">
    <property type="component" value="Unplaced"/>
</dbReference>
<feature type="transmembrane region" description="Helical" evidence="17">
    <location>
        <begin position="51"/>
        <end position="82"/>
    </location>
</feature>
<evidence type="ECO:0000256" key="4">
    <source>
        <dbReference type="ARBA" id="ARBA00022679"/>
    </source>
</evidence>
<protein>
    <recommendedName>
        <fullName evidence="2">non-specific serine/threonine protein kinase</fullName>
        <ecNumber evidence="2">2.7.11.1</ecNumber>
    </recommendedName>
</protein>
<keyword evidence="5 17" id="KW-0812">Transmembrane</keyword>
<comment type="catalytic activity">
    <reaction evidence="15">
        <text>L-seryl-[protein] + ATP = O-phospho-L-seryl-[protein] + ADP + H(+)</text>
        <dbReference type="Rhea" id="RHEA:17989"/>
        <dbReference type="Rhea" id="RHEA-COMP:9863"/>
        <dbReference type="Rhea" id="RHEA-COMP:11604"/>
        <dbReference type="ChEBI" id="CHEBI:15378"/>
        <dbReference type="ChEBI" id="CHEBI:29999"/>
        <dbReference type="ChEBI" id="CHEBI:30616"/>
        <dbReference type="ChEBI" id="CHEBI:83421"/>
        <dbReference type="ChEBI" id="CHEBI:456216"/>
        <dbReference type="EC" id="2.7.11.1"/>
    </reaction>
</comment>
<dbReference type="SUPFAM" id="SSF56112">
    <property type="entry name" value="Protein kinase-like (PK-like)"/>
    <property type="match status" value="1"/>
</dbReference>
<feature type="transmembrane region" description="Helical" evidence="17">
    <location>
        <begin position="300"/>
        <end position="324"/>
    </location>
</feature>
<accession>A0A6P5YVF2</accession>
<dbReference type="Pfam" id="PF19160">
    <property type="entry name" value="SPARK"/>
    <property type="match status" value="1"/>
</dbReference>
<evidence type="ECO:0000256" key="15">
    <source>
        <dbReference type="ARBA" id="ARBA00048679"/>
    </source>
</evidence>
<evidence type="ECO:0000313" key="19">
    <source>
        <dbReference type="Proteomes" id="UP000515121"/>
    </source>
</evidence>
<dbReference type="CDD" id="cd12087">
    <property type="entry name" value="TM_EGFR-like"/>
    <property type="match status" value="1"/>
</dbReference>
<dbReference type="GO" id="GO:0016020">
    <property type="term" value="C:membrane"/>
    <property type="evidence" value="ECO:0007669"/>
    <property type="project" value="UniProtKB-SubCell"/>
</dbReference>
<evidence type="ECO:0000256" key="14">
    <source>
        <dbReference type="ARBA" id="ARBA00047899"/>
    </source>
</evidence>
<dbReference type="InterPro" id="IPR008271">
    <property type="entry name" value="Ser/Thr_kinase_AS"/>
</dbReference>
<dbReference type="GO" id="GO:0004674">
    <property type="term" value="F:protein serine/threonine kinase activity"/>
    <property type="evidence" value="ECO:0007669"/>
    <property type="project" value="UniProtKB-KW"/>
</dbReference>
<dbReference type="PANTHER" id="PTHR47989:SF62">
    <property type="entry name" value="OS05G0423500 PROTEIN"/>
    <property type="match status" value="1"/>
</dbReference>
<keyword evidence="3" id="KW-0723">Serine/threonine-protein kinase</keyword>
<name>A0A6P5YVF2_DURZI</name>
<reference evidence="20" key="1">
    <citation type="submission" date="2025-08" db="UniProtKB">
        <authorList>
            <consortium name="RefSeq"/>
        </authorList>
    </citation>
    <scope>IDENTIFICATION</scope>
    <source>
        <tissue evidence="20">Fruit stalk</tissue>
    </source>
</reference>
<dbReference type="FunFam" id="3.30.200.20:FF:000390">
    <property type="entry name" value="probable LRR receptor-like serine/threonine-protein kinase RKF3"/>
    <property type="match status" value="1"/>
</dbReference>
<evidence type="ECO:0000256" key="7">
    <source>
        <dbReference type="ARBA" id="ARBA00022741"/>
    </source>
</evidence>
<dbReference type="PROSITE" id="PS50011">
    <property type="entry name" value="PROTEIN_KINASE_DOM"/>
    <property type="match status" value="1"/>
</dbReference>
<dbReference type="FunFam" id="1.10.510.10:FF:000287">
    <property type="entry name" value="probable LRR receptor-like serine/threonine-protein kinase RKF3"/>
    <property type="match status" value="1"/>
</dbReference>
<dbReference type="PANTHER" id="PTHR47989">
    <property type="entry name" value="OS01G0750732 PROTEIN"/>
    <property type="match status" value="1"/>
</dbReference>
<keyword evidence="10 17" id="KW-1133">Transmembrane helix</keyword>
<evidence type="ECO:0000313" key="20">
    <source>
        <dbReference type="RefSeq" id="XP_022744543.1"/>
    </source>
</evidence>
<evidence type="ECO:0000256" key="17">
    <source>
        <dbReference type="SAM" id="Phobius"/>
    </source>
</evidence>
<keyword evidence="6" id="KW-0732">Signal</keyword>